<reference evidence="1 2" key="1">
    <citation type="submission" date="2018-12" db="EMBL/GenBank/DDBJ databases">
        <title>Flavobacterium sp. nov., isolated from glacier ice.</title>
        <authorList>
            <person name="Liu Q."/>
            <person name="Xin Y.-H."/>
        </authorList>
    </citation>
    <scope>NUCLEOTIDE SEQUENCE [LARGE SCALE GENOMIC DNA]</scope>
    <source>
        <strain evidence="1 2">RB1N8</strain>
    </source>
</reference>
<dbReference type="AlphaFoldDB" id="A0A3S0NZT9"/>
<sequence>MKNSFRILVLLLSLQSFSQKIETQLGGGIDIKNEDINTIFKLWKNYLLSNPDSIYDNPYWNDSEKKKYKSYDLLKSEGFLSPSLYALQPKNTVLYINEYGNDYLIHSMYYWISDVNTLSPLAITNVVAKKENGIFKLYNYLPFYTNRWKSKQVGMINYYYPNDYVFNNENALKADKFLNKLNELFDLDLKNLIYYIASDCDEIHKMKGYEYIISMGRTPSLCGFFDIQNSIVYSNSNAGEYHMHELIHVINSKYTKANYLLLSGLSVYTNDKKSHLGKPFLHYMDRIQNYINANPEIDLANFEKLPQIEEIDTYYFVGALIADIILEKEGIELLKEALNSGVENTDLLLFLENKIGLNKQKLDSLLKEKFKKASQTQKFTFRINY</sequence>
<proteinExistence type="predicted"/>
<organism evidence="1 2">
    <name type="scientific">Flavobacterium bomense</name>
    <dbReference type="NCBI Taxonomy" id="2497483"/>
    <lineage>
        <taxon>Bacteria</taxon>
        <taxon>Pseudomonadati</taxon>
        <taxon>Bacteroidota</taxon>
        <taxon>Flavobacteriia</taxon>
        <taxon>Flavobacteriales</taxon>
        <taxon>Flavobacteriaceae</taxon>
        <taxon>Flavobacterium</taxon>
    </lineage>
</organism>
<evidence type="ECO:0000313" key="1">
    <source>
        <dbReference type="EMBL" id="RTZ03565.1"/>
    </source>
</evidence>
<evidence type="ECO:0008006" key="3">
    <source>
        <dbReference type="Google" id="ProtNLM"/>
    </source>
</evidence>
<dbReference type="EMBL" id="RYDJ01000013">
    <property type="protein sequence ID" value="RTZ03565.1"/>
    <property type="molecule type" value="Genomic_DNA"/>
</dbReference>
<accession>A0A3S0NZT9</accession>
<comment type="caution">
    <text evidence="1">The sequence shown here is derived from an EMBL/GenBank/DDBJ whole genome shotgun (WGS) entry which is preliminary data.</text>
</comment>
<protein>
    <recommendedName>
        <fullName evidence="3">Peptidase MA-like domain-containing protein</fullName>
    </recommendedName>
</protein>
<keyword evidence="2" id="KW-1185">Reference proteome</keyword>
<dbReference type="Proteomes" id="UP000280825">
    <property type="component" value="Unassembled WGS sequence"/>
</dbReference>
<dbReference type="RefSeq" id="WP_126562471.1">
    <property type="nucleotide sequence ID" value="NZ_RYDJ01000013.1"/>
</dbReference>
<evidence type="ECO:0000313" key="2">
    <source>
        <dbReference type="Proteomes" id="UP000280825"/>
    </source>
</evidence>
<name>A0A3S0NZT9_9FLAO</name>
<gene>
    <name evidence="1" type="ORF">EKL98_11260</name>
</gene>